<dbReference type="STRING" id="1195236.CTER_4611"/>
<evidence type="ECO:0000313" key="2">
    <source>
        <dbReference type="Proteomes" id="UP000014155"/>
    </source>
</evidence>
<evidence type="ECO:0000313" key="1">
    <source>
        <dbReference type="EMBL" id="EMS69454.1"/>
    </source>
</evidence>
<dbReference type="EC" id="2.5.1.17" evidence="1"/>
<organism evidence="1 2">
    <name type="scientific">Ruminiclostridium cellobioparum subsp. termitidis CT1112</name>
    <dbReference type="NCBI Taxonomy" id="1195236"/>
    <lineage>
        <taxon>Bacteria</taxon>
        <taxon>Bacillati</taxon>
        <taxon>Bacillota</taxon>
        <taxon>Clostridia</taxon>
        <taxon>Eubacteriales</taxon>
        <taxon>Oscillospiraceae</taxon>
        <taxon>Ruminiclostridium</taxon>
    </lineage>
</organism>
<dbReference type="Pfam" id="PF02572">
    <property type="entry name" value="CobA_CobO_BtuR"/>
    <property type="match status" value="1"/>
</dbReference>
<reference evidence="1 2" key="1">
    <citation type="journal article" date="2013" name="Genome Announc.">
        <title>Draft Genome Sequence of the Cellulolytic, Mesophilic, Anaerobic Bacterium Clostridium termitidis Strain CT1112 (DSM 5398).</title>
        <authorList>
            <person name="Lal S."/>
            <person name="Ramachandran U."/>
            <person name="Zhang X."/>
            <person name="Munir R."/>
            <person name="Sparling R."/>
            <person name="Levin D.B."/>
        </authorList>
    </citation>
    <scope>NUCLEOTIDE SEQUENCE [LARGE SCALE GENOMIC DNA]</scope>
    <source>
        <strain evidence="1 2">CT1112</strain>
    </source>
</reference>
<accession>S0FJZ1</accession>
<dbReference type="InterPro" id="IPR027417">
    <property type="entry name" value="P-loop_NTPase"/>
</dbReference>
<dbReference type="GO" id="GO:0009236">
    <property type="term" value="P:cobalamin biosynthetic process"/>
    <property type="evidence" value="ECO:0007669"/>
    <property type="project" value="InterPro"/>
</dbReference>
<dbReference type="PATRIC" id="fig|1195236.3.peg.4792"/>
<dbReference type="GO" id="GO:0005524">
    <property type="term" value="F:ATP binding"/>
    <property type="evidence" value="ECO:0007669"/>
    <property type="project" value="InterPro"/>
</dbReference>
<keyword evidence="2" id="KW-1185">Reference proteome</keyword>
<proteinExistence type="predicted"/>
<dbReference type="EMBL" id="AORV01000065">
    <property type="protein sequence ID" value="EMS69454.1"/>
    <property type="molecule type" value="Genomic_DNA"/>
</dbReference>
<protein>
    <submittedName>
        <fullName evidence="1">Cob(I)alamin adenosyltransferase</fullName>
        <ecNumber evidence="1">2.5.1.17</ecNumber>
    </submittedName>
</protein>
<dbReference type="PIRSF" id="PIRSF015617">
    <property type="entry name" value="Adensltrnsf_CobA"/>
    <property type="match status" value="1"/>
</dbReference>
<dbReference type="RefSeq" id="WP_004629614.1">
    <property type="nucleotide sequence ID" value="NZ_AORV01000065.1"/>
</dbReference>
<comment type="caution">
    <text evidence="1">The sequence shown here is derived from an EMBL/GenBank/DDBJ whole genome shotgun (WGS) entry which is preliminary data.</text>
</comment>
<name>S0FJZ1_RUMCE</name>
<dbReference type="CDD" id="cd00561">
    <property type="entry name" value="CobA_ACA"/>
    <property type="match status" value="1"/>
</dbReference>
<dbReference type="eggNOG" id="COG2109">
    <property type="taxonomic scope" value="Bacteria"/>
</dbReference>
<dbReference type="NCBIfam" id="TIGR00708">
    <property type="entry name" value="cobA"/>
    <property type="match status" value="1"/>
</dbReference>
<sequence length="177" mass="19486">MNKTGLVHIYTGEGKGKTTAAVGLGVRACGSGLKVLLVQFLKSAATGELEAIKRLEPDFKVIRGFTCKKFSWDMTGEELEHTAREAAEMFEQVRAVVQTGQYELVILDEILGTVSLDFLPLETVLDFVKNKPEKVELVMTGRNAHKALVEAADYVSEIKAVKHPYEKGIAARKGIEY</sequence>
<gene>
    <name evidence="1" type="ORF">CTER_4611</name>
</gene>
<dbReference type="AlphaFoldDB" id="S0FJZ1"/>
<dbReference type="PANTHER" id="PTHR46638:SF1">
    <property type="entry name" value="CORRINOID ADENOSYLTRANSFERASE"/>
    <property type="match status" value="1"/>
</dbReference>
<dbReference type="InterPro" id="IPR003724">
    <property type="entry name" value="CblAdoTrfase_CobA"/>
</dbReference>
<dbReference type="Gene3D" id="3.40.50.300">
    <property type="entry name" value="P-loop containing nucleotide triphosphate hydrolases"/>
    <property type="match status" value="1"/>
</dbReference>
<dbReference type="Proteomes" id="UP000014155">
    <property type="component" value="Unassembled WGS sequence"/>
</dbReference>
<keyword evidence="1" id="KW-0808">Transferase</keyword>
<dbReference type="GO" id="GO:0008817">
    <property type="term" value="F:corrinoid adenosyltransferase activity"/>
    <property type="evidence" value="ECO:0007669"/>
    <property type="project" value="UniProtKB-EC"/>
</dbReference>
<dbReference type="PANTHER" id="PTHR46638">
    <property type="entry name" value="CORRINOID ADENOSYLTRANSFERASE"/>
    <property type="match status" value="1"/>
</dbReference>
<dbReference type="SUPFAM" id="SSF52540">
    <property type="entry name" value="P-loop containing nucleoside triphosphate hydrolases"/>
    <property type="match status" value="1"/>
</dbReference>